<proteinExistence type="predicted"/>
<dbReference type="EMBL" id="UZAK01032388">
    <property type="protein sequence ID" value="VDP26793.1"/>
    <property type="molecule type" value="Genomic_DNA"/>
</dbReference>
<keyword evidence="2" id="KW-1185">Reference proteome</keyword>
<dbReference type="WBParaSite" id="SCUD_0000756701-mRNA-1">
    <property type="protein sequence ID" value="SCUD_0000756701-mRNA-1"/>
    <property type="gene ID" value="SCUD_0000756701"/>
</dbReference>
<dbReference type="Proteomes" id="UP000279833">
    <property type="component" value="Unassembled WGS sequence"/>
</dbReference>
<evidence type="ECO:0000313" key="2">
    <source>
        <dbReference type="Proteomes" id="UP000279833"/>
    </source>
</evidence>
<name>A0A183JXW9_9TREM</name>
<sequence length="590" mass="68501">MWDMFIIWQGQLNTPHNDDQINFEQLDISFDHTNKSVSMASFHMNPNITTNTSQINEGDTSVVAHEDNEDCDNTENDITQMNDKFSPVSTISNLLHIDDNKYYEDSAYQTLYADDNIDHIKWDTQSIIDSHETFGILSEVSSMQIKQTPIDYDAQSLLDSDNTDNSVSDYNVLDSITSSLYNINDTDNNINHFNNNSNNIDEMDSRDNHMVERNNHHELMNNEKSPFIQFNFINSSLTQLENKLSRISLELEEMETNEHLSDEYIKEIDNIFQLLLLIKKDTSQIDYIISSWNMNRCLSEKENYQGHIATRLSTLKCLRADLMKRCDRLVERLEKQTSNSAVNVNEELDFISQNLVSLAHKLDDPDNNDSSNDTGLSTIADKLEKRITDLQEIQKEFTYIEENLQRLKCTPATDSLSCKSIAKLDCIESELNDMQINLRNQIIYLNNFHEQYSNLTTALQEEFSWMKQQENDLNLNNIRSESNGPQANNNYDNNTGHLEQDITVLHNLIVKLSQYYHHKLLPMLENYDKLMSDGVRPPGIITSIYNAEDNVYLSVNILNLWDRITKELMPRKFHELVSLFFTDNHNDPYS</sequence>
<dbReference type="STRING" id="6186.A0A183JXW9"/>
<dbReference type="AlphaFoldDB" id="A0A183JXW9"/>
<evidence type="ECO:0000313" key="3">
    <source>
        <dbReference type="WBParaSite" id="SCUD_0000756701-mRNA-1"/>
    </source>
</evidence>
<protein>
    <submittedName>
        <fullName evidence="3">HOOK domain-containing protein</fullName>
    </submittedName>
</protein>
<organism evidence="3">
    <name type="scientific">Schistosoma curassoni</name>
    <dbReference type="NCBI Taxonomy" id="6186"/>
    <lineage>
        <taxon>Eukaryota</taxon>
        <taxon>Metazoa</taxon>
        <taxon>Spiralia</taxon>
        <taxon>Lophotrochozoa</taxon>
        <taxon>Platyhelminthes</taxon>
        <taxon>Trematoda</taxon>
        <taxon>Digenea</taxon>
        <taxon>Strigeidida</taxon>
        <taxon>Schistosomatoidea</taxon>
        <taxon>Schistosomatidae</taxon>
        <taxon>Schistosoma</taxon>
    </lineage>
</organism>
<reference evidence="3" key="1">
    <citation type="submission" date="2016-06" db="UniProtKB">
        <authorList>
            <consortium name="WormBaseParasite"/>
        </authorList>
    </citation>
    <scope>IDENTIFICATION</scope>
</reference>
<evidence type="ECO:0000313" key="1">
    <source>
        <dbReference type="EMBL" id="VDP26793.1"/>
    </source>
</evidence>
<accession>A0A183JXW9</accession>
<reference evidence="1 2" key="2">
    <citation type="submission" date="2018-11" db="EMBL/GenBank/DDBJ databases">
        <authorList>
            <consortium name="Pathogen Informatics"/>
        </authorList>
    </citation>
    <scope>NUCLEOTIDE SEQUENCE [LARGE SCALE GENOMIC DNA]</scope>
    <source>
        <strain evidence="1">Dakar</strain>
        <strain evidence="2">Dakar, Senegal</strain>
    </source>
</reference>
<gene>
    <name evidence="1" type="ORF">SCUD_LOCUS7567</name>
</gene>